<feature type="transmembrane region" description="Helical" evidence="1">
    <location>
        <begin position="325"/>
        <end position="343"/>
    </location>
</feature>
<dbReference type="InterPro" id="IPR056769">
    <property type="entry name" value="Piezo_TM1-24"/>
</dbReference>
<dbReference type="Pfam" id="PF15917">
    <property type="entry name" value="Piezo_TM25-28"/>
    <property type="match status" value="1"/>
</dbReference>
<evidence type="ECO:0000313" key="4">
    <source>
        <dbReference type="Ensembl" id="ENSMMOP00000004167.1"/>
    </source>
</evidence>
<evidence type="ECO:0000259" key="2">
    <source>
        <dbReference type="Pfam" id="PF15917"/>
    </source>
</evidence>
<evidence type="ECO:0000259" key="3">
    <source>
        <dbReference type="Pfam" id="PF24871"/>
    </source>
</evidence>
<proteinExistence type="predicted"/>
<sequence length="1230" mass="141627">MTDFVFQPLQEEQPHELLCEEDSVLGEEGSRNRVLVELEILVCKTRQMVGKMMKTGGKVLLTALLGITGIIFPSLSSLLYLLCFQVLCSWWAWSGQVPPTLFRCVSVMSLLYSSSHFLLFYCYQLPWLQEVWPPDCTSASVLGLVSVVSVDCAAPWKLQVNSELSWFHFSSPLVLLLLYNTVASLWRNQVTTSFLSASISGDLTAERKRELWRRAHDRPDLKQSGLLDSSVFDTADTLETCVFEGEGWEEQEDEEQEARRTDDDGISASSVAFSFLLRQSYICALIAMMAWSITYVSWLTCVLLLWSCVLWMMRERRQYTLMSSPWLVVYGNLLVILQYIYSFPAVQEVPGLFPRKDDPCKELASKLLCLLTFWLLLRQALTERRERQTDTQLSTITVHVEEDQQTFEDLHKKKEAVLYEEVLLLQRGEGVVKMEALAAVVSRMFVKYWIYVCGTMFFFVSFEGKIVLYKVIYMVMFLCCVALYQLNYERWRALLRGFWVAVVVYSMLVLILVYTFQFPSSPHTWSYYSGLSTHRLEDVGLEKFSVPVLFTKIFIPTAFLLVCIVHLHYFHEPFLQLTDLKTVVETHNIVKVLYFSLVPSLYRLVHSDGSLFDLSVGGAPQLLLEEATRGEQRGREEGTDEKWMKEEEEEYPCMFDRESVSDHLTGEPTSSSSSLLVSWRMVVDRLSVLFLRLLLSVQRLQHLLWWLLELHIVKIVSSYIMWVCVKEVCLFNLLFVLCVGMSLPCRGWRPLLSGVCTVWTCVVTVCKMLYQLNVVQPIRYSSNCTTPENSSIDLSRSVLYSGPVDPTQWVGLRKTDGKLLDYLRYNLMMLALLAFEVTVYRHQELYRLRRNKVPPPTKTLFHDVTRSHLDSSVLSCIKYFLNYFFYKFGLETCFLLAVNVIGQRMDLFAVGHAFGLIAVLSHRSRKCITSVWPKYCYFLSGMLCLQYLLCIGFPPAACKDYPWRPPSSSMDSNVVKWLFLPDYLTPPNPLFLLYDFLLLLGASLQLQVFEEELQPAVQILAGDNCELNGDDGQVSDQIRQLRLNTVPDFMMCRSYQDMMKVIIFSYMFWFVLTIIFITGTTRISIFCMGYLVACFYFLLVGGDLLLKPVRSILVYWDCLIGYNVFVITMKNILSILACGFIKSLVVNHCWLIQLFSLACTIKGYTKPEQQSSKQCELPSDEAGIIWDGVCFCFLLLQRRVFRSHYFLYVVLDLQNTQLLASSFSSPGSRV</sequence>
<keyword evidence="5" id="KW-1185">Reference proteome</keyword>
<feature type="transmembrane region" description="Helical" evidence="1">
    <location>
        <begin position="1058"/>
        <end position="1077"/>
    </location>
</feature>
<dbReference type="Ensembl" id="ENSMMOT00000004243.1">
    <property type="protein sequence ID" value="ENSMMOP00000004167.1"/>
    <property type="gene ID" value="ENSMMOG00000003329.1"/>
</dbReference>
<keyword evidence="1" id="KW-0472">Membrane</keyword>
<feature type="transmembrane region" description="Helical" evidence="1">
    <location>
        <begin position="466"/>
        <end position="486"/>
    </location>
</feature>
<feature type="transmembrane region" description="Helical" evidence="1">
    <location>
        <begin position="907"/>
        <end position="923"/>
    </location>
</feature>
<keyword evidence="1" id="KW-0812">Transmembrane</keyword>
<dbReference type="Proteomes" id="UP000261620">
    <property type="component" value="Unplaced"/>
</dbReference>
<name>A0A3Q3VYJ9_MOLML</name>
<feature type="domain" description="Piezo TM25-28" evidence="2">
    <location>
        <begin position="1038"/>
        <end position="1221"/>
    </location>
</feature>
<dbReference type="GO" id="GO:0008381">
    <property type="term" value="F:mechanosensitive monoatomic ion channel activity"/>
    <property type="evidence" value="ECO:0007669"/>
    <property type="project" value="InterPro"/>
</dbReference>
<feature type="transmembrane region" description="Helical" evidence="1">
    <location>
        <begin position="822"/>
        <end position="840"/>
    </location>
</feature>
<dbReference type="STRING" id="94237.ENSMMOP00000004167"/>
<feature type="transmembrane region" description="Helical" evidence="1">
    <location>
        <begin position="436"/>
        <end position="460"/>
    </location>
</feature>
<feature type="transmembrane region" description="Helical" evidence="1">
    <location>
        <begin position="553"/>
        <end position="571"/>
    </location>
</feature>
<reference evidence="4" key="1">
    <citation type="submission" date="2025-08" db="UniProtKB">
        <authorList>
            <consortium name="Ensembl"/>
        </authorList>
    </citation>
    <scope>IDENTIFICATION</scope>
</reference>
<protein>
    <submittedName>
        <fullName evidence="4">Uncharacterized protein</fullName>
    </submittedName>
</protein>
<feature type="transmembrane region" description="Helical" evidence="1">
    <location>
        <begin position="1083"/>
        <end position="1106"/>
    </location>
</feature>
<dbReference type="GO" id="GO:0016020">
    <property type="term" value="C:membrane"/>
    <property type="evidence" value="ECO:0007669"/>
    <property type="project" value="InterPro"/>
</dbReference>
<dbReference type="PANTHER" id="PTHR47049:SF6">
    <property type="entry name" value="PIEZO-TYPE MECHANOSENSITIVE ION CHANNEL COMPONENT"/>
    <property type="match status" value="1"/>
</dbReference>
<feature type="transmembrane region" description="Helical" evidence="1">
    <location>
        <begin position="719"/>
        <end position="739"/>
    </location>
</feature>
<keyword evidence="1" id="KW-1133">Transmembrane helix</keyword>
<feature type="transmembrane region" description="Helical" evidence="1">
    <location>
        <begin position="295"/>
        <end position="313"/>
    </location>
</feature>
<dbReference type="PANTHER" id="PTHR47049">
    <property type="entry name" value="PIEZO-TYPE MECHANOSENSITIVE ION CHANNEL HOMOLOG"/>
    <property type="match status" value="1"/>
</dbReference>
<dbReference type="AlphaFoldDB" id="A0A3Q3VYJ9"/>
<feature type="transmembrane region" description="Helical" evidence="1">
    <location>
        <begin position="55"/>
        <end position="72"/>
    </location>
</feature>
<dbReference type="InterPro" id="IPR027272">
    <property type="entry name" value="Piezo"/>
</dbReference>
<dbReference type="OMA" id="RYCYFLS"/>
<accession>A0A3Q3VYJ9</accession>
<evidence type="ECO:0000256" key="1">
    <source>
        <dbReference type="SAM" id="Phobius"/>
    </source>
</evidence>
<organism evidence="4 5">
    <name type="scientific">Mola mola</name>
    <name type="common">Ocean sunfish</name>
    <name type="synonym">Tetraodon mola</name>
    <dbReference type="NCBI Taxonomy" id="94237"/>
    <lineage>
        <taxon>Eukaryota</taxon>
        <taxon>Metazoa</taxon>
        <taxon>Chordata</taxon>
        <taxon>Craniata</taxon>
        <taxon>Vertebrata</taxon>
        <taxon>Euteleostomi</taxon>
        <taxon>Actinopterygii</taxon>
        <taxon>Neopterygii</taxon>
        <taxon>Teleostei</taxon>
        <taxon>Neoteleostei</taxon>
        <taxon>Acanthomorphata</taxon>
        <taxon>Eupercaria</taxon>
        <taxon>Tetraodontiformes</taxon>
        <taxon>Molidae</taxon>
        <taxon>Mola</taxon>
    </lineage>
</organism>
<feature type="transmembrane region" description="Helical" evidence="1">
    <location>
        <begin position="689"/>
        <end position="707"/>
    </location>
</feature>
<evidence type="ECO:0000313" key="5">
    <source>
        <dbReference type="Proteomes" id="UP000261620"/>
    </source>
</evidence>
<reference evidence="4" key="2">
    <citation type="submission" date="2025-09" db="UniProtKB">
        <authorList>
            <consortium name="Ensembl"/>
        </authorList>
    </citation>
    <scope>IDENTIFICATION</scope>
</reference>
<feature type="transmembrane region" description="Helical" evidence="1">
    <location>
        <begin position="1113"/>
        <end position="1133"/>
    </location>
</feature>
<feature type="transmembrane region" description="Helical" evidence="1">
    <location>
        <begin position="884"/>
        <end position="901"/>
    </location>
</feature>
<feature type="transmembrane region" description="Helical" evidence="1">
    <location>
        <begin position="935"/>
        <end position="957"/>
    </location>
</feature>
<dbReference type="InterPro" id="IPR031805">
    <property type="entry name" value="Piezo_TM25-28"/>
</dbReference>
<feature type="transmembrane region" description="Helical" evidence="1">
    <location>
        <begin position="363"/>
        <end position="381"/>
    </location>
</feature>
<dbReference type="Pfam" id="PF24871">
    <property type="entry name" value="Piezo_TM1-24"/>
    <property type="match status" value="1"/>
</dbReference>
<feature type="transmembrane region" description="Helical" evidence="1">
    <location>
        <begin position="751"/>
        <end position="770"/>
    </location>
</feature>
<feature type="domain" description="Piezo TM1-24" evidence="3">
    <location>
        <begin position="38"/>
        <end position="576"/>
    </location>
</feature>
<feature type="transmembrane region" description="Helical" evidence="1">
    <location>
        <begin position="498"/>
        <end position="516"/>
    </location>
</feature>